<accession>A0AAN5DCR1</accession>
<keyword evidence="3" id="KW-1185">Reference proteome</keyword>
<evidence type="ECO:0000313" key="3">
    <source>
        <dbReference type="Proteomes" id="UP001328107"/>
    </source>
</evidence>
<dbReference type="AlphaFoldDB" id="A0AAN5DCR1"/>
<dbReference type="Proteomes" id="UP001328107">
    <property type="component" value="Unassembled WGS sequence"/>
</dbReference>
<comment type="caution">
    <text evidence="2">The sequence shown here is derived from an EMBL/GenBank/DDBJ whole genome shotgun (WGS) entry which is preliminary data.</text>
</comment>
<dbReference type="Pfam" id="PF03299">
    <property type="entry name" value="TF_AP-2"/>
    <property type="match status" value="1"/>
</dbReference>
<organism evidence="2 3">
    <name type="scientific">Pristionchus mayeri</name>
    <dbReference type="NCBI Taxonomy" id="1317129"/>
    <lineage>
        <taxon>Eukaryota</taxon>
        <taxon>Metazoa</taxon>
        <taxon>Ecdysozoa</taxon>
        <taxon>Nematoda</taxon>
        <taxon>Chromadorea</taxon>
        <taxon>Rhabditida</taxon>
        <taxon>Rhabditina</taxon>
        <taxon>Diplogasteromorpha</taxon>
        <taxon>Diplogasteroidea</taxon>
        <taxon>Neodiplogasteridae</taxon>
        <taxon>Pristionchus</taxon>
    </lineage>
</organism>
<feature type="domain" description="Transcription factor AP-2 C-terminal" evidence="1">
    <location>
        <begin position="30"/>
        <end position="74"/>
    </location>
</feature>
<evidence type="ECO:0000259" key="1">
    <source>
        <dbReference type="Pfam" id="PF03299"/>
    </source>
</evidence>
<sequence length="74" mass="8173">GGGGGENEGEEVASLSHSYVVSQQKQAIIFCKVIGRLSVVGGQRSYNITADEIFRRTELPECMQRSHLIPLLRR</sequence>
<reference evidence="3" key="1">
    <citation type="submission" date="2022-10" db="EMBL/GenBank/DDBJ databases">
        <title>Genome assembly of Pristionchus species.</title>
        <authorList>
            <person name="Yoshida K."/>
            <person name="Sommer R.J."/>
        </authorList>
    </citation>
    <scope>NUCLEOTIDE SEQUENCE [LARGE SCALE GENOMIC DNA]</scope>
    <source>
        <strain evidence="3">RS5460</strain>
    </source>
</reference>
<protein>
    <recommendedName>
        <fullName evidence="1">Transcription factor AP-2 C-terminal domain-containing protein</fullName>
    </recommendedName>
</protein>
<dbReference type="InterPro" id="IPR013854">
    <property type="entry name" value="TF_AP2_C"/>
</dbReference>
<dbReference type="EMBL" id="BTRK01000006">
    <property type="protein sequence ID" value="GMR59797.1"/>
    <property type="molecule type" value="Genomic_DNA"/>
</dbReference>
<evidence type="ECO:0000313" key="2">
    <source>
        <dbReference type="EMBL" id="GMR59797.1"/>
    </source>
</evidence>
<gene>
    <name evidence="2" type="ORF">PMAYCL1PPCAC_29992</name>
</gene>
<name>A0AAN5DCR1_9BILA</name>
<feature type="non-terminal residue" evidence="2">
    <location>
        <position position="1"/>
    </location>
</feature>
<feature type="non-terminal residue" evidence="2">
    <location>
        <position position="74"/>
    </location>
</feature>
<proteinExistence type="predicted"/>